<evidence type="ECO:0000256" key="1">
    <source>
        <dbReference type="SAM" id="Coils"/>
    </source>
</evidence>
<dbReference type="EMBL" id="AHCJ01000083">
    <property type="protein sequence ID" value="EOQ57823.1"/>
    <property type="molecule type" value="Genomic_DNA"/>
</dbReference>
<accession>A0ABC9SQP6</accession>
<gene>
    <name evidence="3" type="ORF">IAY_06263</name>
</gene>
<dbReference type="AlphaFoldDB" id="A0ABC9SQP6"/>
<sequence>MRDKRIEPSYVYNVGRLVRIYQRALKNMQAQIDQMEIADLNRATGIALMHNIQMELIKVDKEAAEWIKENVPLAAKEGIAQTLHALGYADTIEAAYRIARFSQVNSDMARVAAADTMKNVLAITDNMAKEMQRGIRKVSMEVIAQGIATSRNSTVMSDQLKEKIKELKKELKDSVDTGIIDKSGRRWSVEHYTDMLARTKLTEIQKEATTNEAIDRGAYYATISFNGSTKDSCRFHQGRIIKLTMEAEGNYPTYDQLKGTGQIFHPNCKHHIVPFRDYDKLDDHSKEIAKRQEKIGEAAEKAGGRDPNLRNEEKS</sequence>
<evidence type="ECO:0008006" key="5">
    <source>
        <dbReference type="Google" id="ProtNLM"/>
    </source>
</evidence>
<feature type="coiled-coil region" evidence="1">
    <location>
        <begin position="150"/>
        <end position="177"/>
    </location>
</feature>
<name>A0ABC9SQP6_BACCE</name>
<feature type="region of interest" description="Disordered" evidence="2">
    <location>
        <begin position="284"/>
        <end position="315"/>
    </location>
</feature>
<dbReference type="Pfam" id="PF06152">
    <property type="entry name" value="Phage_min_cap2"/>
    <property type="match status" value="1"/>
</dbReference>
<proteinExistence type="predicted"/>
<dbReference type="InterPro" id="IPR009319">
    <property type="entry name" value="Phage_A118_VSP1"/>
</dbReference>
<keyword evidence="1" id="KW-0175">Coiled coil</keyword>
<evidence type="ECO:0000313" key="3">
    <source>
        <dbReference type="EMBL" id="EOQ57823.1"/>
    </source>
</evidence>
<organism evidence="3 4">
    <name type="scientific">Bacillus cereus TIAC219</name>
    <dbReference type="NCBI Taxonomy" id="718222"/>
    <lineage>
        <taxon>Bacteria</taxon>
        <taxon>Bacillati</taxon>
        <taxon>Bacillota</taxon>
        <taxon>Bacilli</taxon>
        <taxon>Bacillales</taxon>
        <taxon>Bacillaceae</taxon>
        <taxon>Bacillus</taxon>
        <taxon>Bacillus cereus group</taxon>
    </lineage>
</organism>
<evidence type="ECO:0000256" key="2">
    <source>
        <dbReference type="SAM" id="MobiDB-lite"/>
    </source>
</evidence>
<dbReference type="Proteomes" id="UP000014060">
    <property type="component" value="Unassembled WGS sequence"/>
</dbReference>
<reference evidence="3 4" key="1">
    <citation type="submission" date="2013-01" db="EMBL/GenBank/DDBJ databases">
        <title>The Genome Sequence of Bacillus cereus TIAC219.</title>
        <authorList>
            <consortium name="The Broad Institute Genome Sequencing Platform"/>
            <consortium name="The Broad Institute Genome Sequencing Center for Infectious Disease"/>
            <person name="Feldgarden M."/>
            <person name="Van der Auwera G.A."/>
            <person name="Mahillon J."/>
            <person name="Duprez V."/>
            <person name="Timmery S."/>
            <person name="Mattelet C."/>
            <person name="Dierick K."/>
            <person name="Sun M."/>
            <person name="Yu Z."/>
            <person name="Zhu L."/>
            <person name="Hu X."/>
            <person name="Shank E.B."/>
            <person name="Swiecicka I."/>
            <person name="Hansen B.M."/>
            <person name="Andrup L."/>
            <person name="Walker B."/>
            <person name="Young S.K."/>
            <person name="Zeng Q."/>
            <person name="Gargeya S."/>
            <person name="Fitzgerald M."/>
            <person name="Haas B."/>
            <person name="Abouelleil A."/>
            <person name="Alvarado L."/>
            <person name="Arachchi H.M."/>
            <person name="Berlin A.M."/>
            <person name="Chapman S.B."/>
            <person name="Dewar J."/>
            <person name="Goldberg J."/>
            <person name="Griggs A."/>
            <person name="Gujja S."/>
            <person name="Hansen M."/>
            <person name="Howarth C."/>
            <person name="Imamovic A."/>
            <person name="Larimer J."/>
            <person name="McCowan C."/>
            <person name="Murphy C."/>
            <person name="Neiman D."/>
            <person name="Pearson M."/>
            <person name="Priest M."/>
            <person name="Roberts A."/>
            <person name="Saif S."/>
            <person name="Shea T."/>
            <person name="Sisk P."/>
            <person name="Sykes S."/>
            <person name="Wortman J."/>
            <person name="Nusbaum C."/>
            <person name="Birren B."/>
        </authorList>
    </citation>
    <scope>NUCLEOTIDE SEQUENCE [LARGE SCALE GENOMIC DNA]</scope>
    <source>
        <strain evidence="3 4">TIAC219</strain>
    </source>
</reference>
<dbReference type="RefSeq" id="WP_001205138.1">
    <property type="nucleotide sequence ID" value="NZ_KB976014.1"/>
</dbReference>
<evidence type="ECO:0000313" key="4">
    <source>
        <dbReference type="Proteomes" id="UP000014060"/>
    </source>
</evidence>
<protein>
    <recommendedName>
        <fullName evidence="5">Minor capsid protein</fullName>
    </recommendedName>
</protein>
<comment type="caution">
    <text evidence="3">The sequence shown here is derived from an EMBL/GenBank/DDBJ whole genome shotgun (WGS) entry which is preliminary data.</text>
</comment>